<dbReference type="AlphaFoldDB" id="A0A8T0IZY4"/>
<proteinExistence type="predicted"/>
<keyword evidence="1" id="KW-0812">Transmembrane</keyword>
<keyword evidence="1" id="KW-1133">Transmembrane helix</keyword>
<sequence length="134" mass="15008">MYRVQSAGLCGMCLCVGDMFWMLDVADWVGYVADCGACEEAHCTSYRRRVVCRADCEHCGDAEVVVAGEQVEAVCRENVAARFFGSNLFAGLCLLMCVGPAMFWPRLFWSGIAFVRYCQGCRWLCMILRKSVVE</sequence>
<dbReference type="EMBL" id="CM026422">
    <property type="protein sequence ID" value="KAG0588211.1"/>
    <property type="molecule type" value="Genomic_DNA"/>
</dbReference>
<keyword evidence="1" id="KW-0472">Membrane</keyword>
<reference evidence="3" key="1">
    <citation type="submission" date="2020-06" db="EMBL/GenBank/DDBJ databases">
        <title>WGS assembly of Ceratodon purpureus strain R40.</title>
        <authorList>
            <person name="Carey S.B."/>
            <person name="Jenkins J."/>
            <person name="Shu S."/>
            <person name="Lovell J.T."/>
            <person name="Sreedasyam A."/>
            <person name="Maumus F."/>
            <person name="Tiley G.P."/>
            <person name="Fernandez-Pozo N."/>
            <person name="Barry K."/>
            <person name="Chen C."/>
            <person name="Wang M."/>
            <person name="Lipzen A."/>
            <person name="Daum C."/>
            <person name="Saski C.A."/>
            <person name="Payton A.C."/>
            <person name="Mcbreen J.C."/>
            <person name="Conrad R.E."/>
            <person name="Kollar L.M."/>
            <person name="Olsson S."/>
            <person name="Huttunen S."/>
            <person name="Landis J.B."/>
            <person name="Wickett N.J."/>
            <person name="Johnson M.G."/>
            <person name="Rensing S.A."/>
            <person name="Grimwood J."/>
            <person name="Schmutz J."/>
            <person name="Mcdaniel S.F."/>
        </authorList>
    </citation>
    <scope>NUCLEOTIDE SEQUENCE</scope>
    <source>
        <strain evidence="3">R40</strain>
    </source>
</reference>
<evidence type="ECO:0000256" key="1">
    <source>
        <dbReference type="SAM" id="Phobius"/>
    </source>
</evidence>
<keyword evidence="2" id="KW-0732">Signal</keyword>
<evidence type="ECO:0000313" key="4">
    <source>
        <dbReference type="Proteomes" id="UP000822688"/>
    </source>
</evidence>
<name>A0A8T0IZY4_CERPU</name>
<dbReference type="Proteomes" id="UP000822688">
    <property type="component" value="Chromosome 2"/>
</dbReference>
<accession>A0A8T0IZY4</accession>
<keyword evidence="4" id="KW-1185">Reference proteome</keyword>
<feature type="chain" id="PRO_5035853304" evidence="2">
    <location>
        <begin position="27"/>
        <end position="134"/>
    </location>
</feature>
<evidence type="ECO:0000256" key="2">
    <source>
        <dbReference type="SAM" id="SignalP"/>
    </source>
</evidence>
<protein>
    <submittedName>
        <fullName evidence="3">Uncharacterized protein</fullName>
    </submittedName>
</protein>
<gene>
    <name evidence="3" type="ORF">KC19_2G225400</name>
</gene>
<comment type="caution">
    <text evidence="3">The sequence shown here is derived from an EMBL/GenBank/DDBJ whole genome shotgun (WGS) entry which is preliminary data.</text>
</comment>
<organism evidence="3 4">
    <name type="scientific">Ceratodon purpureus</name>
    <name type="common">Fire moss</name>
    <name type="synonym">Dicranum purpureum</name>
    <dbReference type="NCBI Taxonomy" id="3225"/>
    <lineage>
        <taxon>Eukaryota</taxon>
        <taxon>Viridiplantae</taxon>
        <taxon>Streptophyta</taxon>
        <taxon>Embryophyta</taxon>
        <taxon>Bryophyta</taxon>
        <taxon>Bryophytina</taxon>
        <taxon>Bryopsida</taxon>
        <taxon>Dicranidae</taxon>
        <taxon>Pseudoditrichales</taxon>
        <taxon>Ditrichaceae</taxon>
        <taxon>Ceratodon</taxon>
    </lineage>
</organism>
<feature type="signal peptide" evidence="2">
    <location>
        <begin position="1"/>
        <end position="26"/>
    </location>
</feature>
<evidence type="ECO:0000313" key="3">
    <source>
        <dbReference type="EMBL" id="KAG0588211.1"/>
    </source>
</evidence>
<feature type="transmembrane region" description="Helical" evidence="1">
    <location>
        <begin position="88"/>
        <end position="109"/>
    </location>
</feature>